<dbReference type="OrthoDB" id="9800974at2"/>
<keyword evidence="3" id="KW-1185">Reference proteome</keyword>
<evidence type="ECO:0000313" key="2">
    <source>
        <dbReference type="EMBL" id="PWF49348.1"/>
    </source>
</evidence>
<name>A0A2U2HPB4_9BURK</name>
<evidence type="ECO:0000313" key="3">
    <source>
        <dbReference type="Proteomes" id="UP000241421"/>
    </source>
</evidence>
<comment type="caution">
    <text evidence="2">The sequence shown here is derived from an EMBL/GenBank/DDBJ whole genome shotgun (WGS) entry which is preliminary data.</text>
</comment>
<feature type="chain" id="PRO_5015440608" evidence="1">
    <location>
        <begin position="33"/>
        <end position="509"/>
    </location>
</feature>
<accession>A0A2U2HPB4</accession>
<sequence>MIRFTPPHLPVRRALALATLATLATLAGLAQAAKKPRPPTGSWDAASATATASYNLQPLATDDTVNPMRGYHLWQNQALVPVPNGMQDSFRRYYWSELETSPGVYNFALILGDIQKAREAGRKFAFRLRNMAGYEDENRLYTPAYMVGNPLCLSGCGFWLDHDPANPEKTFIPDWNDPHVIARSRELLKALKAELDRNGVTNSIAWIDVGMLGQYGEWAMKSSVYTSAPAAITPVTLANKREYAKMHFEVFPAQQHVMFVPYSNEDALTYGLLEQTITAKPVGLRVDCLSRDGYFRQWSDRPSHWVPFENQWKKAPFIAEFCPFQTLDPLNNPATARVQAATYHISTIGNGNFQLHKPDAERWGDLTPQEQEDLRMLGREAGYRYGVERTVVGVSNGVLNFSATVRNDGNAPTYEPWSVRVELVNSAGALSWTGLLGGFNLNALSGAGASQMAQASFTLPALAAGSYKLRVIARDTRPSTTASPARPPLKWVNQGIAGDGFTVMTLVRR</sequence>
<dbReference type="Proteomes" id="UP000241421">
    <property type="component" value="Unassembled WGS sequence"/>
</dbReference>
<reference evidence="2 3" key="1">
    <citation type="submission" date="2018-04" db="EMBL/GenBank/DDBJ databases">
        <title>Massilia violaceinigra sp. nov., a novel purple-pigmented bacterium isolated from Tianshan glacier, Xinjiang, China.</title>
        <authorList>
            <person name="Wang H."/>
        </authorList>
    </citation>
    <scope>NUCLEOTIDE SEQUENCE [LARGE SCALE GENOMIC DNA]</scope>
    <source>
        <strain evidence="2 3">B448-2</strain>
    </source>
</reference>
<keyword evidence="1" id="KW-0732">Signal</keyword>
<dbReference type="Gene3D" id="3.20.20.80">
    <property type="entry name" value="Glycosidases"/>
    <property type="match status" value="1"/>
</dbReference>
<dbReference type="EMBL" id="PXWF02000092">
    <property type="protein sequence ID" value="PWF49348.1"/>
    <property type="molecule type" value="Genomic_DNA"/>
</dbReference>
<organism evidence="2 3">
    <name type="scientific">Massilia glaciei</name>
    <dbReference type="NCBI Taxonomy" id="1524097"/>
    <lineage>
        <taxon>Bacteria</taxon>
        <taxon>Pseudomonadati</taxon>
        <taxon>Pseudomonadota</taxon>
        <taxon>Betaproteobacteria</taxon>
        <taxon>Burkholderiales</taxon>
        <taxon>Oxalobacteraceae</taxon>
        <taxon>Telluria group</taxon>
        <taxon>Massilia</taxon>
    </lineage>
</organism>
<protein>
    <submittedName>
        <fullName evidence="2">DUF4832 domain-containing protein</fullName>
    </submittedName>
</protein>
<dbReference type="RefSeq" id="WP_106756721.1">
    <property type="nucleotide sequence ID" value="NZ_PXWF02000092.1"/>
</dbReference>
<evidence type="ECO:0000256" key="1">
    <source>
        <dbReference type="SAM" id="SignalP"/>
    </source>
</evidence>
<proteinExistence type="predicted"/>
<gene>
    <name evidence="2" type="ORF">C7C56_006890</name>
</gene>
<dbReference type="AlphaFoldDB" id="A0A2U2HPB4"/>
<feature type="signal peptide" evidence="1">
    <location>
        <begin position="1"/>
        <end position="32"/>
    </location>
</feature>